<dbReference type="InterPro" id="IPR001305">
    <property type="entry name" value="HSP_DnaJ_Cys-rich_dom"/>
</dbReference>
<dbReference type="Gene3D" id="2.10.230.10">
    <property type="entry name" value="Heat shock protein DnaJ, cysteine-rich domain"/>
    <property type="match status" value="1"/>
</dbReference>
<dbReference type="SUPFAM" id="SSF49493">
    <property type="entry name" value="HSP40/DnaJ peptide-binding domain"/>
    <property type="match status" value="2"/>
</dbReference>
<feature type="repeat" description="CXXCXGXG motif" evidence="9">
    <location>
        <begin position="187"/>
        <end position="194"/>
    </location>
</feature>
<comment type="cofactor">
    <cofactor evidence="9">
        <name>Zn(2+)</name>
        <dbReference type="ChEBI" id="CHEBI:29105"/>
    </cofactor>
    <text evidence="9">Binds 2 Zn(2+) ions per monomer.</text>
</comment>
<dbReference type="Gene3D" id="1.10.287.110">
    <property type="entry name" value="DnaJ domain"/>
    <property type="match status" value="1"/>
</dbReference>
<feature type="binding site" evidence="9">
    <location>
        <position position="240"/>
    </location>
    <ligand>
        <name>Zn(2+)</name>
        <dbReference type="ChEBI" id="CHEBI:29105"/>
        <label>1</label>
    </ligand>
</feature>
<keyword evidence="4 9" id="KW-0677">Repeat</keyword>
<evidence type="ECO:0000256" key="5">
    <source>
        <dbReference type="ARBA" id="ARBA00022771"/>
    </source>
</evidence>
<feature type="compositionally biased region" description="Gly residues" evidence="11">
    <location>
        <begin position="106"/>
        <end position="118"/>
    </location>
</feature>
<reference evidence="14 15" key="1">
    <citation type="submission" date="2021-10" db="EMBL/GenBank/DDBJ databases">
        <title>Streptomyces gossypii sp. nov., isolated from soil collected from cotton field.</title>
        <authorList>
            <person name="Ge X."/>
            <person name="Chen X."/>
            <person name="Liu W."/>
        </authorList>
    </citation>
    <scope>NUCLEOTIDE SEQUENCE [LARGE SCALE GENOMIC DNA]</scope>
    <source>
        <strain evidence="14 15">N2-109</strain>
    </source>
</reference>
<dbReference type="PROSITE" id="PS51188">
    <property type="entry name" value="ZF_CR"/>
    <property type="match status" value="1"/>
</dbReference>
<keyword evidence="15" id="KW-1185">Reference proteome</keyword>
<dbReference type="SUPFAM" id="SSF46565">
    <property type="entry name" value="Chaperone J-domain"/>
    <property type="match status" value="1"/>
</dbReference>
<dbReference type="Gene3D" id="2.60.260.20">
    <property type="entry name" value="Urease metallochaperone UreE, N-terminal domain"/>
    <property type="match status" value="2"/>
</dbReference>
<feature type="binding site" evidence="9">
    <location>
        <position position="229"/>
    </location>
    <ligand>
        <name>Zn(2+)</name>
        <dbReference type="ChEBI" id="CHEBI:29105"/>
        <label>2</label>
    </ligand>
</feature>
<dbReference type="InterPro" id="IPR008971">
    <property type="entry name" value="HSP40/DnaJ_pept-bd"/>
</dbReference>
<feature type="repeat" description="CXXCXGXG motif" evidence="9">
    <location>
        <begin position="226"/>
        <end position="233"/>
    </location>
</feature>
<comment type="subunit">
    <text evidence="9">Homodimer.</text>
</comment>
<dbReference type="PRINTS" id="PR00625">
    <property type="entry name" value="JDOMAIN"/>
</dbReference>
<evidence type="ECO:0000256" key="11">
    <source>
        <dbReference type="SAM" id="MobiDB-lite"/>
    </source>
</evidence>
<evidence type="ECO:0000256" key="10">
    <source>
        <dbReference type="PROSITE-ProRule" id="PRU00546"/>
    </source>
</evidence>
<feature type="binding site" evidence="9">
    <location>
        <position position="203"/>
    </location>
    <ligand>
        <name>Zn(2+)</name>
        <dbReference type="ChEBI" id="CHEBI:29105"/>
        <label>2</label>
    </ligand>
</feature>
<evidence type="ECO:0000313" key="15">
    <source>
        <dbReference type="Proteomes" id="UP001156389"/>
    </source>
</evidence>
<comment type="similarity">
    <text evidence="9">Belongs to the DnaJ family.</text>
</comment>
<comment type="domain">
    <text evidence="9">The J domain is necessary and sufficient to stimulate DnaK ATPase activity. Zinc center 1 plays an important role in the autonomous, DnaK-independent chaperone activity of DnaJ. Zinc center 2 is essential for interaction with DnaK and for DnaJ activity.</text>
</comment>
<keyword evidence="3 9" id="KW-0479">Metal-binding</keyword>
<gene>
    <name evidence="9 14" type="primary">dnaJ</name>
    <name evidence="14" type="ORF">LHJ74_07010</name>
</gene>
<keyword evidence="5 9" id="KW-0863">Zinc-finger</keyword>
<dbReference type="InterPro" id="IPR001623">
    <property type="entry name" value="DnaJ_domain"/>
</dbReference>
<dbReference type="InterPro" id="IPR018253">
    <property type="entry name" value="DnaJ_domain_CS"/>
</dbReference>
<comment type="caution">
    <text evidence="14">The sequence shown here is derived from an EMBL/GenBank/DDBJ whole genome shotgun (WGS) entry which is preliminary data.</text>
</comment>
<dbReference type="RefSeq" id="WP_260216678.1">
    <property type="nucleotide sequence ID" value="NZ_JAJAGO010000003.1"/>
</dbReference>
<dbReference type="Proteomes" id="UP001156389">
    <property type="component" value="Unassembled WGS sequence"/>
</dbReference>
<evidence type="ECO:0000256" key="7">
    <source>
        <dbReference type="ARBA" id="ARBA00023016"/>
    </source>
</evidence>
<dbReference type="EMBL" id="JAJAGO010000003">
    <property type="protein sequence ID" value="MCT2589672.1"/>
    <property type="molecule type" value="Genomic_DNA"/>
</dbReference>
<feature type="binding site" evidence="9">
    <location>
        <position position="187"/>
    </location>
    <ligand>
        <name>Zn(2+)</name>
        <dbReference type="ChEBI" id="CHEBI:29105"/>
        <label>1</label>
    </ligand>
</feature>
<dbReference type="SUPFAM" id="SSF57938">
    <property type="entry name" value="DnaJ/Hsp40 cysteine-rich domain"/>
    <property type="match status" value="1"/>
</dbReference>
<evidence type="ECO:0000256" key="3">
    <source>
        <dbReference type="ARBA" id="ARBA00022723"/>
    </source>
</evidence>
<comment type="subcellular location">
    <subcellularLocation>
        <location evidence="9">Cytoplasm</location>
    </subcellularLocation>
</comment>
<dbReference type="Pfam" id="PF00226">
    <property type="entry name" value="DnaJ"/>
    <property type="match status" value="1"/>
</dbReference>
<keyword evidence="2 9" id="KW-0235">DNA replication</keyword>
<evidence type="ECO:0000259" key="13">
    <source>
        <dbReference type="PROSITE" id="PS51188"/>
    </source>
</evidence>
<feature type="binding site" evidence="9">
    <location>
        <position position="190"/>
    </location>
    <ligand>
        <name>Zn(2+)</name>
        <dbReference type="ChEBI" id="CHEBI:29105"/>
        <label>1</label>
    </ligand>
</feature>
<dbReference type="CDD" id="cd06257">
    <property type="entry name" value="DnaJ"/>
    <property type="match status" value="1"/>
</dbReference>
<feature type="repeat" description="CXXCXGXG motif" evidence="9">
    <location>
        <begin position="240"/>
        <end position="247"/>
    </location>
</feature>
<evidence type="ECO:0000259" key="12">
    <source>
        <dbReference type="PROSITE" id="PS50076"/>
    </source>
</evidence>
<dbReference type="SMART" id="SM00271">
    <property type="entry name" value="DnaJ"/>
    <property type="match status" value="1"/>
</dbReference>
<feature type="binding site" evidence="9">
    <location>
        <position position="226"/>
    </location>
    <ligand>
        <name>Zn(2+)</name>
        <dbReference type="ChEBI" id="CHEBI:29105"/>
        <label>2</label>
    </ligand>
</feature>
<keyword evidence="6 9" id="KW-0862">Zinc</keyword>
<dbReference type="InterPro" id="IPR012724">
    <property type="entry name" value="DnaJ"/>
</dbReference>
<dbReference type="Pfam" id="PF01556">
    <property type="entry name" value="DnaJ_C"/>
    <property type="match status" value="1"/>
</dbReference>
<dbReference type="HAMAP" id="MF_01152">
    <property type="entry name" value="DnaJ"/>
    <property type="match status" value="1"/>
</dbReference>
<feature type="binding site" evidence="9">
    <location>
        <position position="243"/>
    </location>
    <ligand>
        <name>Zn(2+)</name>
        <dbReference type="ChEBI" id="CHEBI:29105"/>
        <label>1</label>
    </ligand>
</feature>
<accession>A0ABT2JP62</accession>
<dbReference type="CDD" id="cd10747">
    <property type="entry name" value="DnaJ_C"/>
    <property type="match status" value="1"/>
</dbReference>
<dbReference type="NCBIfam" id="NF010888">
    <property type="entry name" value="PRK14295.1"/>
    <property type="match status" value="1"/>
</dbReference>
<evidence type="ECO:0000256" key="6">
    <source>
        <dbReference type="ARBA" id="ARBA00022833"/>
    </source>
</evidence>
<feature type="domain" description="CR-type" evidence="13">
    <location>
        <begin position="174"/>
        <end position="252"/>
    </location>
</feature>
<feature type="zinc finger region" description="CR-type" evidence="10">
    <location>
        <begin position="174"/>
        <end position="252"/>
    </location>
</feature>
<dbReference type="PROSITE" id="PS50076">
    <property type="entry name" value="DNAJ_2"/>
    <property type="match status" value="1"/>
</dbReference>
<evidence type="ECO:0000256" key="4">
    <source>
        <dbReference type="ARBA" id="ARBA00022737"/>
    </source>
</evidence>
<proteinExistence type="inferred from homology"/>
<evidence type="ECO:0000256" key="1">
    <source>
        <dbReference type="ARBA" id="ARBA00022490"/>
    </source>
</evidence>
<name>A0ABT2JP62_9ACTN</name>
<evidence type="ECO:0000256" key="9">
    <source>
        <dbReference type="HAMAP-Rule" id="MF_01152"/>
    </source>
</evidence>
<feature type="binding site" evidence="9">
    <location>
        <position position="206"/>
    </location>
    <ligand>
        <name>Zn(2+)</name>
        <dbReference type="ChEBI" id="CHEBI:29105"/>
        <label>2</label>
    </ligand>
</feature>
<dbReference type="InterPro" id="IPR002939">
    <property type="entry name" value="DnaJ_C"/>
</dbReference>
<dbReference type="Pfam" id="PF00684">
    <property type="entry name" value="DnaJ_CXXCXGXG"/>
    <property type="match status" value="1"/>
</dbReference>
<feature type="region of interest" description="Disordered" evidence="11">
    <location>
        <begin position="106"/>
        <end position="131"/>
    </location>
</feature>
<dbReference type="PANTHER" id="PTHR43096">
    <property type="entry name" value="DNAJ HOMOLOG 1, MITOCHONDRIAL-RELATED"/>
    <property type="match status" value="1"/>
</dbReference>
<organism evidence="14 15">
    <name type="scientific">Streptomyces gossypii</name>
    <dbReference type="NCBI Taxonomy" id="2883101"/>
    <lineage>
        <taxon>Bacteria</taxon>
        <taxon>Bacillati</taxon>
        <taxon>Actinomycetota</taxon>
        <taxon>Actinomycetes</taxon>
        <taxon>Kitasatosporales</taxon>
        <taxon>Streptomycetaceae</taxon>
        <taxon>Streptomyces</taxon>
    </lineage>
</organism>
<feature type="domain" description="J" evidence="12">
    <location>
        <begin position="10"/>
        <end position="75"/>
    </location>
</feature>
<comment type="function">
    <text evidence="9">Participates actively in the response to hyperosmotic and heat shock by preventing the aggregation of stress-denatured proteins and by disaggregating proteins, also in an autonomous, DnaK-independent fashion. Unfolded proteins bind initially to DnaJ; upon interaction with the DnaJ-bound protein, DnaK hydrolyzes its bound ATP, resulting in the formation of a stable complex. GrpE releases ADP from DnaK; ATP binding to DnaK triggers the release of the substrate protein, thus completing the reaction cycle. Several rounds of ATP-dependent interactions between DnaJ, DnaK and GrpE are required for fully efficient folding. Also involved, together with DnaK and GrpE, in the DNA replication of plasmids through activation of initiation proteins.</text>
</comment>
<keyword evidence="1 9" id="KW-0963">Cytoplasm</keyword>
<evidence type="ECO:0000256" key="2">
    <source>
        <dbReference type="ARBA" id="ARBA00022705"/>
    </source>
</evidence>
<protein>
    <recommendedName>
        <fullName evidence="9">Chaperone protein DnaJ</fullName>
    </recommendedName>
</protein>
<dbReference type="InterPro" id="IPR036410">
    <property type="entry name" value="HSP_DnaJ_Cys-rich_dom_sf"/>
</dbReference>
<evidence type="ECO:0000256" key="8">
    <source>
        <dbReference type="ARBA" id="ARBA00023186"/>
    </source>
</evidence>
<evidence type="ECO:0000313" key="14">
    <source>
        <dbReference type="EMBL" id="MCT2589672.1"/>
    </source>
</evidence>
<dbReference type="InterPro" id="IPR036869">
    <property type="entry name" value="J_dom_sf"/>
</dbReference>
<feature type="repeat" description="CXXCXGXG motif" evidence="9">
    <location>
        <begin position="203"/>
        <end position="210"/>
    </location>
</feature>
<dbReference type="NCBIfam" id="TIGR02349">
    <property type="entry name" value="DnaJ_bact"/>
    <property type="match status" value="1"/>
</dbReference>
<dbReference type="PROSITE" id="PS00636">
    <property type="entry name" value="DNAJ_1"/>
    <property type="match status" value="1"/>
</dbReference>
<keyword evidence="7 9" id="KW-0346">Stress response</keyword>
<dbReference type="CDD" id="cd10719">
    <property type="entry name" value="DnaJ_zf"/>
    <property type="match status" value="1"/>
</dbReference>
<sequence length="407" mass="41757">MSTKDFIEKDYYKVLGVPKDATEAEIKKAYRKLARENHPDANRGDAQAEERFKDASEAYDVLGDAKRRKEYDEARTLFGNGGYRPGPGAGGGAGGFNFDLGDLFGGTQGGPAGAGGPGGPGPGGPGGAGGFGGGLGDVFGGLFNRGGTTTRTQPRRGQDIESEVTLSFTEAVDGATVPLRMSSSAACKSCAGTGDKNGSPRVCPTCVGTGQVSRGGGGGFSLTDPCVDCKGRGLIAQDPCDNCKGSGRATSSRTMQVRIPAGVSDGQRIRLRGKGAPGERGGPAGDLYVVVHVDKHPVFGRRGDNLTVTVPVTFAEAALGGEIKVPTLGGPPVTLKLPPGTPGGRTMRARGKGAVRKDGTRGDLLVTVEVAVPRDLSDKARDTLESYRDATATEDPRAALFKAAKGD</sequence>
<keyword evidence="8 9" id="KW-0143">Chaperone</keyword>
<dbReference type="PANTHER" id="PTHR43096:SF54">
    <property type="entry name" value="CHAPERONE PROTEIN DNAJ 1"/>
    <property type="match status" value="1"/>
</dbReference>